<dbReference type="Proteomes" id="UP001234354">
    <property type="component" value="Unassembled WGS sequence"/>
</dbReference>
<evidence type="ECO:0000313" key="2">
    <source>
        <dbReference type="EMBL" id="MDQ1119405.1"/>
    </source>
</evidence>
<protein>
    <submittedName>
        <fullName evidence="2">Uncharacterized protein</fullName>
    </submittedName>
</protein>
<dbReference type="AlphaFoldDB" id="A0AAW8GB94"/>
<keyword evidence="1" id="KW-0472">Membrane</keyword>
<dbReference type="EMBL" id="JAUTBB010000001">
    <property type="protein sequence ID" value="MDQ1119405.1"/>
    <property type="molecule type" value="Genomic_DNA"/>
</dbReference>
<evidence type="ECO:0000313" key="3">
    <source>
        <dbReference type="Proteomes" id="UP001234354"/>
    </source>
</evidence>
<reference evidence="2" key="1">
    <citation type="submission" date="2023-07" db="EMBL/GenBank/DDBJ databases">
        <title>Functional and genomic diversity of the sorghum phyllosphere microbiome.</title>
        <authorList>
            <person name="Shade A."/>
        </authorList>
    </citation>
    <scope>NUCLEOTIDE SEQUENCE</scope>
    <source>
        <strain evidence="2">SORGH_AS_0908</strain>
    </source>
</reference>
<accession>A0AAW8GB94</accession>
<proteinExistence type="predicted"/>
<feature type="transmembrane region" description="Helical" evidence="1">
    <location>
        <begin position="7"/>
        <end position="28"/>
    </location>
</feature>
<gene>
    <name evidence="2" type="ORF">QE383_001713</name>
</gene>
<keyword evidence="1" id="KW-1133">Transmembrane helix</keyword>
<comment type="caution">
    <text evidence="2">The sequence shown here is derived from an EMBL/GenBank/DDBJ whole genome shotgun (WGS) entry which is preliminary data.</text>
</comment>
<evidence type="ECO:0000256" key="1">
    <source>
        <dbReference type="SAM" id="Phobius"/>
    </source>
</evidence>
<organism evidence="2 3">
    <name type="scientific">Pseudoxanthomonas winnipegensis</name>
    <dbReference type="NCBI Taxonomy" id="2480810"/>
    <lineage>
        <taxon>Bacteria</taxon>
        <taxon>Pseudomonadati</taxon>
        <taxon>Pseudomonadota</taxon>
        <taxon>Gammaproteobacteria</taxon>
        <taxon>Lysobacterales</taxon>
        <taxon>Lysobacteraceae</taxon>
        <taxon>Pseudoxanthomonas</taxon>
    </lineage>
</organism>
<sequence length="29" mass="3288">MPRHEKVLIALGVAVVKALTLWALYLLLR</sequence>
<keyword evidence="1" id="KW-0812">Transmembrane</keyword>
<name>A0AAW8GB94_9GAMM</name>